<name>A0A8I0RVL9_VIBAN</name>
<dbReference type="RefSeq" id="WP_194553492.1">
    <property type="nucleotide sequence ID" value="NZ_RDOM01000178.1"/>
</dbReference>
<reference evidence="2 4" key="1">
    <citation type="journal article" date="2021" name="PeerJ">
        <title>Analysis of 44 Vibrio anguillarum genomes reveals high genetic diversity.</title>
        <authorList>
            <person name="Hansen M.J."/>
            <person name="Dalsgaard I."/>
        </authorList>
    </citation>
    <scope>NUCLEOTIDE SEQUENCE [LARGE SCALE GENOMIC DNA]</scope>
    <source>
        <strain evidence="2 4">17-16730-2A</strain>
        <strain evidence="3">850617-1/1</strain>
    </source>
</reference>
<evidence type="ECO:0000256" key="1">
    <source>
        <dbReference type="SAM" id="MobiDB-lite"/>
    </source>
</evidence>
<comment type="caution">
    <text evidence="2">The sequence shown here is derived from an EMBL/GenBank/DDBJ whole genome shotgun (WGS) entry which is preliminary data.</text>
</comment>
<dbReference type="AlphaFoldDB" id="A0A8I0RVL9"/>
<dbReference type="Proteomes" id="UP000722957">
    <property type="component" value="Unassembled WGS sequence"/>
</dbReference>
<dbReference type="Proteomes" id="UP000786185">
    <property type="component" value="Unassembled WGS sequence"/>
</dbReference>
<feature type="region of interest" description="Disordered" evidence="1">
    <location>
        <begin position="1"/>
        <end position="28"/>
    </location>
</feature>
<organism evidence="2 4">
    <name type="scientific">Vibrio anguillarum</name>
    <name type="common">Listonella anguillarum</name>
    <dbReference type="NCBI Taxonomy" id="55601"/>
    <lineage>
        <taxon>Bacteria</taxon>
        <taxon>Pseudomonadati</taxon>
        <taxon>Pseudomonadota</taxon>
        <taxon>Gammaproteobacteria</taxon>
        <taxon>Vibrionales</taxon>
        <taxon>Vibrionaceae</taxon>
        <taxon>Vibrio</taxon>
    </lineage>
</organism>
<accession>A0A8I0RVL9</accession>
<evidence type="ECO:0000313" key="4">
    <source>
        <dbReference type="Proteomes" id="UP000722957"/>
    </source>
</evidence>
<evidence type="ECO:0000313" key="3">
    <source>
        <dbReference type="EMBL" id="MBF4436629.1"/>
    </source>
</evidence>
<evidence type="ECO:0000313" key="2">
    <source>
        <dbReference type="EMBL" id="MBF4274298.1"/>
    </source>
</evidence>
<gene>
    <name evidence="2" type="ORF">EAY07_20255</name>
    <name evidence="3" type="ORF">ERJ77_19445</name>
</gene>
<feature type="compositionally biased region" description="Basic and acidic residues" evidence="1">
    <location>
        <begin position="18"/>
        <end position="28"/>
    </location>
</feature>
<dbReference type="EMBL" id="RDOM01000178">
    <property type="protein sequence ID" value="MBF4274298.1"/>
    <property type="molecule type" value="Genomic_DNA"/>
</dbReference>
<protein>
    <submittedName>
        <fullName evidence="2">Uncharacterized protein</fullName>
    </submittedName>
</protein>
<sequence length="77" mass="8436">MWLGWGAKAFTHSAGQPERVREKTPRKATKKILESLKTESKRVGVGAAERALALGFSEQKKTLLERGAQTDNALDLA</sequence>
<proteinExistence type="predicted"/>
<dbReference type="EMBL" id="SCLC01000247">
    <property type="protein sequence ID" value="MBF4436629.1"/>
    <property type="molecule type" value="Genomic_DNA"/>
</dbReference>